<name>A0A6P2C527_9ACTN</name>
<dbReference type="EMBL" id="RPFW01000001">
    <property type="protein sequence ID" value="TVZ06097.1"/>
    <property type="molecule type" value="Genomic_DNA"/>
</dbReference>
<gene>
    <name evidence="1" type="ORF">EAS64_01195</name>
</gene>
<comment type="caution">
    <text evidence="1">The sequence shown here is derived from an EMBL/GenBank/DDBJ whole genome shotgun (WGS) entry which is preliminary data.</text>
</comment>
<reference evidence="1 2" key="1">
    <citation type="submission" date="2018-11" db="EMBL/GenBank/DDBJ databases">
        <title>Trebonia kvetii gen.nov., sp.nov., a novel acidophilic actinobacterium, and proposal of the new actinobacterial family Treboniaceae fam. nov.</title>
        <authorList>
            <person name="Rapoport D."/>
            <person name="Sagova-Mareckova M."/>
            <person name="Sedlacek I."/>
            <person name="Provaznik J."/>
            <person name="Kralova S."/>
            <person name="Pavlinic D."/>
            <person name="Benes V."/>
            <person name="Kopecky J."/>
        </authorList>
    </citation>
    <scope>NUCLEOTIDE SEQUENCE [LARGE SCALE GENOMIC DNA]</scope>
    <source>
        <strain evidence="1 2">15Tr583</strain>
    </source>
</reference>
<dbReference type="RefSeq" id="WP_145850851.1">
    <property type="nucleotide sequence ID" value="NZ_RPFW01000001.1"/>
</dbReference>
<sequence length="64" mass="6547">MQGTLPCSDGERQVLLVAASIAGGIPVDLREAALCMDAANAARVALAVCHAAGRRVRVVTETCP</sequence>
<proteinExistence type="predicted"/>
<evidence type="ECO:0000313" key="1">
    <source>
        <dbReference type="EMBL" id="TVZ06097.1"/>
    </source>
</evidence>
<evidence type="ECO:0000313" key="2">
    <source>
        <dbReference type="Proteomes" id="UP000460272"/>
    </source>
</evidence>
<organism evidence="1 2">
    <name type="scientific">Trebonia kvetii</name>
    <dbReference type="NCBI Taxonomy" id="2480626"/>
    <lineage>
        <taxon>Bacteria</taxon>
        <taxon>Bacillati</taxon>
        <taxon>Actinomycetota</taxon>
        <taxon>Actinomycetes</taxon>
        <taxon>Streptosporangiales</taxon>
        <taxon>Treboniaceae</taxon>
        <taxon>Trebonia</taxon>
    </lineage>
</organism>
<dbReference type="OrthoDB" id="3532716at2"/>
<dbReference type="Proteomes" id="UP000460272">
    <property type="component" value="Unassembled WGS sequence"/>
</dbReference>
<keyword evidence="2" id="KW-1185">Reference proteome</keyword>
<accession>A0A6P2C527</accession>
<dbReference type="AlphaFoldDB" id="A0A6P2C527"/>
<protein>
    <submittedName>
        <fullName evidence="1">Uncharacterized protein</fullName>
    </submittedName>
</protein>